<evidence type="ECO:0000259" key="2">
    <source>
        <dbReference type="Pfam" id="PF22617"/>
    </source>
</evidence>
<evidence type="ECO:0000256" key="1">
    <source>
        <dbReference type="ARBA" id="ARBA00022679"/>
    </source>
</evidence>
<dbReference type="RefSeq" id="WP_092455673.1">
    <property type="nucleotide sequence ID" value="NZ_FOJI01000013.1"/>
</dbReference>
<dbReference type="Pfam" id="PF22617">
    <property type="entry name" value="HCS_D2"/>
    <property type="match status" value="1"/>
</dbReference>
<evidence type="ECO:0000313" key="3">
    <source>
        <dbReference type="EMBL" id="SEW37588.1"/>
    </source>
</evidence>
<dbReference type="Proteomes" id="UP000199701">
    <property type="component" value="Unassembled WGS sequence"/>
</dbReference>
<feature type="domain" description="2-isopropylmalate synthase/homocitrate synthase post-catalytic" evidence="2">
    <location>
        <begin position="221"/>
        <end position="297"/>
    </location>
</feature>
<dbReference type="OrthoDB" id="503431at2"/>
<dbReference type="Gene3D" id="3.20.20.70">
    <property type="entry name" value="Aldolase class I"/>
    <property type="match status" value="1"/>
</dbReference>
<dbReference type="InterPro" id="IPR013785">
    <property type="entry name" value="Aldolase_TIM"/>
</dbReference>
<dbReference type="InterPro" id="IPR054691">
    <property type="entry name" value="LeuA/HCS_post-cat"/>
</dbReference>
<dbReference type="Gene3D" id="1.10.238.260">
    <property type="match status" value="1"/>
</dbReference>
<gene>
    <name evidence="3" type="ORF">SAMN05421659_11351</name>
</gene>
<dbReference type="PANTHER" id="PTHR42880:SF1">
    <property type="entry name" value="ISOPROPYLMALATE_HOMOCITRATE_CITRAMALATE SYNTHASE FAMILY PROTEIN"/>
    <property type="match status" value="1"/>
</dbReference>
<protein>
    <submittedName>
        <fullName evidence="3">Homocitrate synthase NifV</fullName>
    </submittedName>
</protein>
<evidence type="ECO:0000313" key="4">
    <source>
        <dbReference type="Proteomes" id="UP000199701"/>
    </source>
</evidence>
<name>A0A1I0RAC9_9FIRM</name>
<accession>A0A1I0RAC9</accession>
<dbReference type="GO" id="GO:0016740">
    <property type="term" value="F:transferase activity"/>
    <property type="evidence" value="ECO:0007669"/>
    <property type="project" value="UniProtKB-KW"/>
</dbReference>
<dbReference type="EMBL" id="FOJI01000013">
    <property type="protein sequence ID" value="SEW37588.1"/>
    <property type="molecule type" value="Genomic_DNA"/>
</dbReference>
<keyword evidence="4" id="KW-1185">Reference proteome</keyword>
<dbReference type="AlphaFoldDB" id="A0A1I0RAC9"/>
<keyword evidence="1" id="KW-0808">Transferase</keyword>
<dbReference type="STRING" id="99656.SAMN05421659_11351"/>
<proteinExistence type="predicted"/>
<sequence>MIKIIDSTLSKLDMFHVSKEQLLLFCKYMKQIGIDNLEISIKSYKKMESLPDGIKFYLELGPFDKASDYPGIHKYVAARENKEPNIISEFQINDAREVILLKSYSNLTNVRIRGLDDLICHEYEYAFYEIKKIFNNSIINLCPENTFYCASAIAILWLISGGSEVTTAFAGCGNMAATEEVCMAMRVIERVKPNQKLDALIGIREWYETVTGEQISSRKPVIGSKIFYVESGIHVDGLLKKASNYEAYSPSIVGQKSTIVIGKYSGRNSIKSKLKEYGIENDALIPVILKEVKKVSTENRNSLSDEEFLDLVKRVIVDD</sequence>
<organism evidence="3 4">
    <name type="scientific">[Clostridium] fimetarium</name>
    <dbReference type="NCBI Taxonomy" id="99656"/>
    <lineage>
        <taxon>Bacteria</taxon>
        <taxon>Bacillati</taxon>
        <taxon>Bacillota</taxon>
        <taxon>Clostridia</taxon>
        <taxon>Lachnospirales</taxon>
        <taxon>Lachnospiraceae</taxon>
    </lineage>
</organism>
<dbReference type="PANTHER" id="PTHR42880">
    <property type="entry name" value="HOMOCITRATE SYNTHASE"/>
    <property type="match status" value="1"/>
</dbReference>
<reference evidence="3 4" key="1">
    <citation type="submission" date="2016-10" db="EMBL/GenBank/DDBJ databases">
        <authorList>
            <person name="de Groot N.N."/>
        </authorList>
    </citation>
    <scope>NUCLEOTIDE SEQUENCE [LARGE SCALE GENOMIC DNA]</scope>
    <source>
        <strain evidence="3 4">DSM 9179</strain>
    </source>
</reference>